<evidence type="ECO:0000259" key="4">
    <source>
        <dbReference type="Pfam" id="PF15985"/>
    </source>
</evidence>
<dbReference type="GO" id="GO:0000467">
    <property type="term" value="P:exonucleolytic trimming to generate mature 3'-end of 5.8S rRNA from tricistronic rRNA transcript (SSU-rRNA, 5.8S rRNA, LSU-rRNA)"/>
    <property type="evidence" value="ECO:0007669"/>
    <property type="project" value="TreeGrafter"/>
</dbReference>
<dbReference type="InterPro" id="IPR036612">
    <property type="entry name" value="KH_dom_type_1_sf"/>
</dbReference>
<dbReference type="PANTHER" id="PTHR21321">
    <property type="entry name" value="PNAS-3 RELATED"/>
    <property type="match status" value="1"/>
</dbReference>
<dbReference type="Pfam" id="PF15985">
    <property type="entry name" value="KH_6"/>
    <property type="match status" value="1"/>
</dbReference>
<dbReference type="GO" id="GO:0071035">
    <property type="term" value="P:nuclear polyadenylation-dependent rRNA catabolic process"/>
    <property type="evidence" value="ECO:0007669"/>
    <property type="project" value="TreeGrafter"/>
</dbReference>
<dbReference type="OrthoDB" id="340500at2759"/>
<dbReference type="AlphaFoldDB" id="L1LA18"/>
<dbReference type="InterPro" id="IPR049469">
    <property type="entry name" value="RRP40_KH-I"/>
</dbReference>
<dbReference type="GeneID" id="15804936"/>
<dbReference type="Proteomes" id="UP000031512">
    <property type="component" value="Unassembled WGS sequence"/>
</dbReference>
<reference evidence="5 6" key="1">
    <citation type="journal article" date="2012" name="BMC Genomics">
        <title>Comparative genomic analysis and phylogenetic position of Theileria equi.</title>
        <authorList>
            <person name="Kappmeyer L.S."/>
            <person name="Thiagarajan M."/>
            <person name="Herndon D.R."/>
            <person name="Ramsay J.D."/>
            <person name="Caler E."/>
            <person name="Djikeng A."/>
            <person name="Gillespie J.J."/>
            <person name="Lau A.O."/>
            <person name="Roalson E.H."/>
            <person name="Silva J.C."/>
            <person name="Silva M.G."/>
            <person name="Suarez C.E."/>
            <person name="Ueti M.W."/>
            <person name="Nene V.M."/>
            <person name="Mealey R.H."/>
            <person name="Knowles D.P."/>
            <person name="Brayton K.A."/>
        </authorList>
    </citation>
    <scope>NUCLEOTIDE SEQUENCE [LARGE SCALE GENOMIC DNA]</scope>
    <source>
        <strain evidence="5 6">WA</strain>
    </source>
</reference>
<organism evidence="5 6">
    <name type="scientific">Theileria equi strain WA</name>
    <dbReference type="NCBI Taxonomy" id="1537102"/>
    <lineage>
        <taxon>Eukaryota</taxon>
        <taxon>Sar</taxon>
        <taxon>Alveolata</taxon>
        <taxon>Apicomplexa</taxon>
        <taxon>Aconoidasida</taxon>
        <taxon>Piroplasmida</taxon>
        <taxon>Theileriidae</taxon>
        <taxon>Theileria</taxon>
    </lineage>
</organism>
<dbReference type="Gene3D" id="3.30.1370.10">
    <property type="entry name" value="K Homology domain, type 1"/>
    <property type="match status" value="1"/>
</dbReference>
<dbReference type="EMBL" id="ACOU01000008">
    <property type="protein sequence ID" value="EKX72008.1"/>
    <property type="molecule type" value="Genomic_DNA"/>
</dbReference>
<name>L1LA18_THEEQ</name>
<dbReference type="eggNOG" id="KOG1004">
    <property type="taxonomic scope" value="Eukaryota"/>
</dbReference>
<dbReference type="PANTHER" id="PTHR21321:SF1">
    <property type="entry name" value="EXOSOME COMPLEX COMPONENT RRP40"/>
    <property type="match status" value="1"/>
</dbReference>
<dbReference type="InterPro" id="IPR012340">
    <property type="entry name" value="NA-bd_OB-fold"/>
</dbReference>
<dbReference type="Gene3D" id="2.40.50.140">
    <property type="entry name" value="Nucleic acid-binding proteins"/>
    <property type="match status" value="1"/>
</dbReference>
<dbReference type="GO" id="GO:0000176">
    <property type="term" value="C:nuclear exosome (RNase complex)"/>
    <property type="evidence" value="ECO:0007669"/>
    <property type="project" value="TreeGrafter"/>
</dbReference>
<comment type="subcellular location">
    <subcellularLocation>
        <location evidence="1">Nucleus</location>
    </subcellularLocation>
</comment>
<dbReference type="InterPro" id="IPR026699">
    <property type="entry name" value="Exosome_RNA_bind1/RRP40/RRP4"/>
</dbReference>
<dbReference type="InterPro" id="IPR004088">
    <property type="entry name" value="KH_dom_type_1"/>
</dbReference>
<keyword evidence="3" id="KW-0694">RNA-binding</keyword>
<evidence type="ECO:0000313" key="5">
    <source>
        <dbReference type="EMBL" id="EKX72008.1"/>
    </source>
</evidence>
<dbReference type="GO" id="GO:0071034">
    <property type="term" value="P:CUT catabolic process"/>
    <property type="evidence" value="ECO:0007669"/>
    <property type="project" value="TreeGrafter"/>
</dbReference>
<keyword evidence="2" id="KW-0271">Exosome</keyword>
<dbReference type="SUPFAM" id="SSF54791">
    <property type="entry name" value="Eukaryotic type KH-domain (KH-domain type I)"/>
    <property type="match status" value="1"/>
</dbReference>
<evidence type="ECO:0000313" key="6">
    <source>
        <dbReference type="Proteomes" id="UP000031512"/>
    </source>
</evidence>
<dbReference type="GO" id="GO:0000177">
    <property type="term" value="C:cytoplasmic exosome (RNase complex)"/>
    <property type="evidence" value="ECO:0007669"/>
    <property type="project" value="TreeGrafter"/>
</dbReference>
<dbReference type="RefSeq" id="XP_004831460.1">
    <property type="nucleotide sequence ID" value="XM_004831403.1"/>
</dbReference>
<dbReference type="Pfam" id="PF21262">
    <property type="entry name" value="RRP40_S1"/>
    <property type="match status" value="1"/>
</dbReference>
<dbReference type="GO" id="GO:0003723">
    <property type="term" value="F:RNA binding"/>
    <property type="evidence" value="ECO:0007669"/>
    <property type="project" value="UniProtKB-KW"/>
</dbReference>
<dbReference type="VEuPathDB" id="PiroplasmaDB:BEWA_016860"/>
<dbReference type="CDD" id="cd22526">
    <property type="entry name" value="KH-I_Rrp40"/>
    <property type="match status" value="1"/>
</dbReference>
<dbReference type="KEGG" id="beq:BEWA_016860"/>
<protein>
    <recommendedName>
        <fullName evidence="4">K Homology domain-containing protein</fullName>
    </recommendedName>
</protein>
<feature type="domain" description="K Homology" evidence="4">
    <location>
        <begin position="64"/>
        <end position="111"/>
    </location>
</feature>
<evidence type="ECO:0000256" key="1">
    <source>
        <dbReference type="ARBA" id="ARBA00004123"/>
    </source>
</evidence>
<keyword evidence="6" id="KW-1185">Reference proteome</keyword>
<gene>
    <name evidence="5" type="ORF">BEWA_016860</name>
</gene>
<dbReference type="GO" id="GO:0034475">
    <property type="term" value="P:U4 snRNA 3'-end processing"/>
    <property type="evidence" value="ECO:0007669"/>
    <property type="project" value="TreeGrafter"/>
</dbReference>
<accession>L1LA18</accession>
<comment type="caution">
    <text evidence="5">The sequence shown here is derived from an EMBL/GenBank/DDBJ whole genome shotgun (WGS) entry which is preliminary data.</text>
</comment>
<dbReference type="GO" id="GO:0071038">
    <property type="term" value="P:TRAMP-dependent tRNA surveillance pathway"/>
    <property type="evidence" value="ECO:0007669"/>
    <property type="project" value="TreeGrafter"/>
</dbReference>
<proteinExistence type="predicted"/>
<dbReference type="GO" id="GO:0071051">
    <property type="term" value="P:poly(A)-dependent snoRNA 3'-end processing"/>
    <property type="evidence" value="ECO:0007669"/>
    <property type="project" value="TreeGrafter"/>
</dbReference>
<sequence length="141" mass="16069">MSIEDFRGATKRNKPELNEGDVIFCQVTRHYPRYEMPTEVSCIDADSVKQWTTNECYFGQLMDGVTFDVPITYAVSLSRDKCYILKKCASKLKFEIAVGLNGRVWVKGSNIQETLLVARFIKRSYGCSVAQIEALFTKLFS</sequence>
<evidence type="ECO:0000256" key="3">
    <source>
        <dbReference type="ARBA" id="ARBA00022884"/>
    </source>
</evidence>
<dbReference type="STRING" id="1537102.L1LA18"/>
<evidence type="ECO:0000256" key="2">
    <source>
        <dbReference type="ARBA" id="ARBA00022835"/>
    </source>
</evidence>